<dbReference type="InterPro" id="IPR009045">
    <property type="entry name" value="Zn_M74/Hedgehog-like"/>
</dbReference>
<feature type="region of interest" description="Disordered" evidence="1">
    <location>
        <begin position="30"/>
        <end position="54"/>
    </location>
</feature>
<dbReference type="OrthoDB" id="9792074at2"/>
<feature type="compositionally biased region" description="Polar residues" evidence="1">
    <location>
        <begin position="45"/>
        <end position="54"/>
    </location>
</feature>
<name>A0A2V5L919_9MICC</name>
<evidence type="ECO:0000259" key="2">
    <source>
        <dbReference type="Pfam" id="PF02557"/>
    </source>
</evidence>
<dbReference type="Proteomes" id="UP000247832">
    <property type="component" value="Unassembled WGS sequence"/>
</dbReference>
<protein>
    <recommendedName>
        <fullName evidence="2">D-alanyl-D-alanine carboxypeptidase-like core domain-containing protein</fullName>
    </recommendedName>
</protein>
<accession>A0A2V5L919</accession>
<feature type="region of interest" description="Disordered" evidence="1">
    <location>
        <begin position="1"/>
        <end position="20"/>
    </location>
</feature>
<dbReference type="GO" id="GO:0006508">
    <property type="term" value="P:proteolysis"/>
    <property type="evidence" value="ECO:0007669"/>
    <property type="project" value="InterPro"/>
</dbReference>
<keyword evidence="4" id="KW-1185">Reference proteome</keyword>
<evidence type="ECO:0000313" key="4">
    <source>
        <dbReference type="Proteomes" id="UP000247832"/>
    </source>
</evidence>
<organism evidence="3 4">
    <name type="scientific">Arthrobacter livingstonensis</name>
    <dbReference type="NCBI Taxonomy" id="670078"/>
    <lineage>
        <taxon>Bacteria</taxon>
        <taxon>Bacillati</taxon>
        <taxon>Actinomycetota</taxon>
        <taxon>Actinomycetes</taxon>
        <taxon>Micrococcales</taxon>
        <taxon>Micrococcaceae</taxon>
        <taxon>Arthrobacter</taxon>
    </lineage>
</organism>
<proteinExistence type="predicted"/>
<gene>
    <name evidence="3" type="ORF">CVV68_10845</name>
</gene>
<dbReference type="InterPro" id="IPR003709">
    <property type="entry name" value="VanY-like_core_dom"/>
</dbReference>
<dbReference type="Gene3D" id="3.30.1380.10">
    <property type="match status" value="1"/>
</dbReference>
<evidence type="ECO:0000256" key="1">
    <source>
        <dbReference type="SAM" id="MobiDB-lite"/>
    </source>
</evidence>
<feature type="domain" description="D-alanyl-D-alanine carboxypeptidase-like core" evidence="2">
    <location>
        <begin position="13"/>
        <end position="54"/>
    </location>
</feature>
<dbReference type="Pfam" id="PF02557">
    <property type="entry name" value="VanY"/>
    <property type="match status" value="1"/>
</dbReference>
<comment type="caution">
    <text evidence="3">The sequence shown here is derived from an EMBL/GenBank/DDBJ whole genome shotgun (WGS) entry which is preliminary data.</text>
</comment>
<dbReference type="AlphaFoldDB" id="A0A2V5L919"/>
<dbReference type="EMBL" id="QJVD01000010">
    <property type="protein sequence ID" value="PYI67232.1"/>
    <property type="molecule type" value="Genomic_DNA"/>
</dbReference>
<evidence type="ECO:0000313" key="3">
    <source>
        <dbReference type="EMBL" id="PYI67232.1"/>
    </source>
</evidence>
<reference evidence="3 4" key="1">
    <citation type="submission" date="2018-05" db="EMBL/GenBank/DDBJ databases">
        <title>Genetic diversity of glacier-inhabiting Cryobacterium bacteria in China and description of Cryobacterium mengkeensis sp. nov. and Arthrobacter glacialis sp. nov.</title>
        <authorList>
            <person name="Liu Q."/>
            <person name="Xin Y.-H."/>
        </authorList>
    </citation>
    <scope>NUCLEOTIDE SEQUENCE [LARGE SCALE GENOMIC DNA]</scope>
    <source>
        <strain evidence="3 4">LI2</strain>
    </source>
</reference>
<sequence>MPVAGFRRARRPRPTPAQVSLYNSHVVQKGVAAADTPSGRPGFSEHQTGSGLDV</sequence>
<dbReference type="GO" id="GO:0008233">
    <property type="term" value="F:peptidase activity"/>
    <property type="evidence" value="ECO:0007669"/>
    <property type="project" value="InterPro"/>
</dbReference>